<dbReference type="InterPro" id="IPR005564">
    <property type="entry name" value="Major_capsid_GpE"/>
</dbReference>
<dbReference type="Proteomes" id="UP000298460">
    <property type="component" value="Unassembled WGS sequence"/>
</dbReference>
<evidence type="ECO:0000313" key="1">
    <source>
        <dbReference type="EMBL" id="TGE36881.1"/>
    </source>
</evidence>
<dbReference type="Gene3D" id="3.30.1930.10">
    <property type="entry name" value="capsid protein of prophage domain"/>
    <property type="match status" value="1"/>
</dbReference>
<dbReference type="Gene3D" id="3.15.30.10">
    <property type="entry name" value="putative capsid protein of prophage domain like"/>
    <property type="match status" value="1"/>
</dbReference>
<proteinExistence type="predicted"/>
<dbReference type="OrthoDB" id="5449178at2"/>
<dbReference type="RefSeq" id="WP_135548954.1">
    <property type="nucleotide sequence ID" value="NZ_SPQQ01000006.1"/>
</dbReference>
<reference evidence="1 2" key="1">
    <citation type="submission" date="2019-03" db="EMBL/GenBank/DDBJ databases">
        <title>Draft Genome Sequence of Desulfosporosinus fructosivorans Strain 63.6F, Isolated from Marine Sediment in the Baltic Sea.</title>
        <authorList>
            <person name="Hausmann B."/>
            <person name="Vandieken V."/>
            <person name="Pjevac P."/>
            <person name="Schreck K."/>
            <person name="Herbold C.W."/>
            <person name="Loy A."/>
        </authorList>
    </citation>
    <scope>NUCLEOTIDE SEQUENCE [LARGE SCALE GENOMIC DNA]</scope>
    <source>
        <strain evidence="1 2">63.6F</strain>
    </source>
</reference>
<dbReference type="Pfam" id="PF03864">
    <property type="entry name" value="Phage_cap_E"/>
    <property type="match status" value="1"/>
</dbReference>
<dbReference type="AlphaFoldDB" id="A0A4Z0R1I7"/>
<evidence type="ECO:0000313" key="2">
    <source>
        <dbReference type="Proteomes" id="UP000298460"/>
    </source>
</evidence>
<accession>A0A4Z0R1I7</accession>
<dbReference type="EMBL" id="SPQQ01000006">
    <property type="protein sequence ID" value="TGE36881.1"/>
    <property type="molecule type" value="Genomic_DNA"/>
</dbReference>
<comment type="caution">
    <text evidence="1">The sequence shown here is derived from an EMBL/GenBank/DDBJ whole genome shotgun (WGS) entry which is preliminary data.</text>
</comment>
<organism evidence="1 2">
    <name type="scientific">Desulfosporosinus fructosivorans</name>
    <dbReference type="NCBI Taxonomy" id="2018669"/>
    <lineage>
        <taxon>Bacteria</taxon>
        <taxon>Bacillati</taxon>
        <taxon>Bacillota</taxon>
        <taxon>Clostridia</taxon>
        <taxon>Eubacteriales</taxon>
        <taxon>Desulfitobacteriaceae</taxon>
        <taxon>Desulfosporosinus</taxon>
    </lineage>
</organism>
<sequence length="351" mass="39564">MPINIYDPRVMDQVVQVLPATGGFFRDTFFKRRLPVLGNKIDVDFYKGKRRISPFVNPKSAAKTVEKTGYKTNTFTTPLLKPKDITTVESISVRMPGEGVYGGLSTEERALMMLTNTLQEFNDMNMRREEWMASRAMLTGKIPVIGEGVNYEIDFGFTNKEILVGVNLWSAGTSNPLADIDRWVLACQQNGYHTPNVSLMSYDAYNAFMIQVKAQGFLDQLSTNLNVLQLNPRQLTENVVYGGMILKYNMPIYIYNEWFIDDWTNPEVPVESPIVPAATVLLGSTNAKTTIYYGEITLTDENTASGFRSIVGERAAQTWVENDPPQRFLALHSRPLPVPQEVDSWYVGTVL</sequence>
<protein>
    <submittedName>
        <fullName evidence="1">Major capsid protein</fullName>
    </submittedName>
</protein>
<gene>
    <name evidence="1" type="ORF">E4K67_17430</name>
</gene>
<keyword evidence="2" id="KW-1185">Reference proteome</keyword>
<name>A0A4Z0R1I7_9FIRM</name>